<dbReference type="PANTHER" id="PTHR37848">
    <property type="entry name" value="EXPRESSED PROTEIN"/>
    <property type="match status" value="1"/>
</dbReference>
<evidence type="ECO:0000256" key="1">
    <source>
        <dbReference type="SAM" id="Coils"/>
    </source>
</evidence>
<dbReference type="OrthoDB" id="203796at2759"/>
<evidence type="ECO:0000256" key="2">
    <source>
        <dbReference type="SAM" id="MobiDB-lite"/>
    </source>
</evidence>
<gene>
    <name evidence="4" type="ORF">C1645_830364</name>
</gene>
<feature type="region of interest" description="Disordered" evidence="2">
    <location>
        <begin position="142"/>
        <end position="210"/>
    </location>
</feature>
<keyword evidence="3" id="KW-0472">Membrane</keyword>
<organism evidence="4 5">
    <name type="scientific">Glomus cerebriforme</name>
    <dbReference type="NCBI Taxonomy" id="658196"/>
    <lineage>
        <taxon>Eukaryota</taxon>
        <taxon>Fungi</taxon>
        <taxon>Fungi incertae sedis</taxon>
        <taxon>Mucoromycota</taxon>
        <taxon>Glomeromycotina</taxon>
        <taxon>Glomeromycetes</taxon>
        <taxon>Glomerales</taxon>
        <taxon>Glomeraceae</taxon>
        <taxon>Glomus</taxon>
    </lineage>
</organism>
<keyword evidence="3" id="KW-0812">Transmembrane</keyword>
<comment type="caution">
    <text evidence="4">The sequence shown here is derived from an EMBL/GenBank/DDBJ whole genome shotgun (WGS) entry which is preliminary data.</text>
</comment>
<feature type="compositionally biased region" description="Low complexity" evidence="2">
    <location>
        <begin position="142"/>
        <end position="152"/>
    </location>
</feature>
<dbReference type="Proteomes" id="UP000265703">
    <property type="component" value="Unassembled WGS sequence"/>
</dbReference>
<sequence length="445" mass="51171">MANNNNNNSDYEFIFTAADARRQQRSYSVLSWSQIFNPSSYYNRNNIEGSTYNSINNIDLSNTNNNSFGQPSNNNTQNNHTQPPSYEEAIQQSLDPSTVNITPLARPTVVHHPLNQIVIPDESQPLLSNSELLLLVDSNYVEESNNSTTSNSGKIKNDPNPEEEIQNLGGPSSSGLPLSNLPTSNERSIPEIYGENNGITPSPPEYSLSDATYKRNINGVTSHDPKLNNEPESLLRFFMEHNDKPEMAIKIHGYHTETIDESYTSTDSDGNRTVHYQSRTVEITDFNFTFDLTEYVSNNGTIHTISNNNQQKDIMELLNDYVKNENRLKNIEMKKVVIWDYESLTKAISTVIRQQGYRNNLRITFPLRNHIIRVESDHGFAKFARSIWTKILCFITCLWIIFYPILWLYRNSFKNQIRSDFLMNISEKDWFDRNVNSIVANVRWI</sequence>
<evidence type="ECO:0000313" key="5">
    <source>
        <dbReference type="Proteomes" id="UP000265703"/>
    </source>
</evidence>
<keyword evidence="1" id="KW-0175">Coiled coil</keyword>
<reference evidence="4 5" key="1">
    <citation type="submission" date="2018-06" db="EMBL/GenBank/DDBJ databases">
        <title>Comparative genomics reveals the genomic features of Rhizophagus irregularis, R. cerebriforme, R. diaphanum and Gigaspora rosea, and their symbiotic lifestyle signature.</title>
        <authorList>
            <person name="Morin E."/>
            <person name="San Clemente H."/>
            <person name="Chen E.C.H."/>
            <person name="De La Providencia I."/>
            <person name="Hainaut M."/>
            <person name="Kuo A."/>
            <person name="Kohler A."/>
            <person name="Murat C."/>
            <person name="Tang N."/>
            <person name="Roy S."/>
            <person name="Loubradou J."/>
            <person name="Henrissat B."/>
            <person name="Grigoriev I.V."/>
            <person name="Corradi N."/>
            <person name="Roux C."/>
            <person name="Martin F.M."/>
        </authorList>
    </citation>
    <scope>NUCLEOTIDE SEQUENCE [LARGE SCALE GENOMIC DNA]</scope>
    <source>
        <strain evidence="4 5">DAOM 227022</strain>
    </source>
</reference>
<dbReference type="PANTHER" id="PTHR37848:SF1">
    <property type="entry name" value="SUN DOMAIN-CONTAINING PROTEIN"/>
    <property type="match status" value="1"/>
</dbReference>
<evidence type="ECO:0000256" key="3">
    <source>
        <dbReference type="SAM" id="Phobius"/>
    </source>
</evidence>
<feature type="transmembrane region" description="Helical" evidence="3">
    <location>
        <begin position="387"/>
        <end position="409"/>
    </location>
</feature>
<dbReference type="AlphaFoldDB" id="A0A397SSS6"/>
<name>A0A397SSS6_9GLOM</name>
<feature type="compositionally biased region" description="Low complexity" evidence="2">
    <location>
        <begin position="62"/>
        <end position="85"/>
    </location>
</feature>
<dbReference type="EMBL" id="QKYT01000408">
    <property type="protein sequence ID" value="RIA85724.1"/>
    <property type="molecule type" value="Genomic_DNA"/>
</dbReference>
<keyword evidence="3" id="KW-1133">Transmembrane helix</keyword>
<feature type="coiled-coil region" evidence="1">
    <location>
        <begin position="307"/>
        <end position="334"/>
    </location>
</feature>
<feature type="compositionally biased region" description="Low complexity" evidence="2">
    <location>
        <begin position="167"/>
        <end position="185"/>
    </location>
</feature>
<keyword evidence="5" id="KW-1185">Reference proteome</keyword>
<evidence type="ECO:0000313" key="4">
    <source>
        <dbReference type="EMBL" id="RIA85724.1"/>
    </source>
</evidence>
<feature type="region of interest" description="Disordered" evidence="2">
    <location>
        <begin position="62"/>
        <end position="90"/>
    </location>
</feature>
<proteinExistence type="predicted"/>
<protein>
    <submittedName>
        <fullName evidence="4">Uncharacterized protein</fullName>
    </submittedName>
</protein>
<accession>A0A397SSS6</accession>